<gene>
    <name evidence="2" type="ORF">RYX56_00295</name>
</gene>
<evidence type="ECO:0000313" key="3">
    <source>
        <dbReference type="Proteomes" id="UP001287282"/>
    </source>
</evidence>
<name>A0ABU3X6A3_9BACI</name>
<dbReference type="Pfam" id="PF01370">
    <property type="entry name" value="Epimerase"/>
    <property type="match status" value="1"/>
</dbReference>
<dbReference type="SUPFAM" id="SSF51735">
    <property type="entry name" value="NAD(P)-binding Rossmann-fold domains"/>
    <property type="match status" value="1"/>
</dbReference>
<dbReference type="PANTHER" id="PTHR48079">
    <property type="entry name" value="PROTEIN YEEZ"/>
    <property type="match status" value="1"/>
</dbReference>
<reference evidence="2 3" key="1">
    <citation type="submission" date="2023-10" db="EMBL/GenBank/DDBJ databases">
        <title>Screening of Alkalihalobacillus lindianensis BZ-TG-R113 and Its Alleviation of Salt Stress on Rapeseed Growth.</title>
        <authorList>
            <person name="Zhao B."/>
            <person name="Guo T."/>
        </authorList>
    </citation>
    <scope>NUCLEOTIDE SEQUENCE [LARGE SCALE GENOMIC DNA]</scope>
    <source>
        <strain evidence="2 3">BZ-TG-R113</strain>
    </source>
</reference>
<dbReference type="EMBL" id="JAWJBA010000001">
    <property type="protein sequence ID" value="MDV2682803.1"/>
    <property type="molecule type" value="Genomic_DNA"/>
</dbReference>
<dbReference type="RefSeq" id="WP_317120141.1">
    <property type="nucleotide sequence ID" value="NZ_JAWJBA010000001.1"/>
</dbReference>
<accession>A0ABU3X6A3</accession>
<keyword evidence="3" id="KW-1185">Reference proteome</keyword>
<dbReference type="Proteomes" id="UP001287282">
    <property type="component" value="Unassembled WGS sequence"/>
</dbReference>
<dbReference type="PANTHER" id="PTHR48079:SF6">
    <property type="entry name" value="NAD(P)-BINDING DOMAIN-CONTAINING PROTEIN-RELATED"/>
    <property type="match status" value="1"/>
</dbReference>
<comment type="caution">
    <text evidence="2">The sequence shown here is derived from an EMBL/GenBank/DDBJ whole genome shotgun (WGS) entry which is preliminary data.</text>
</comment>
<sequence>MKKALVLGASGGIGYALVGELVARGIDVIAFSRGKEKLEELYENKSNVTIYPGDALVKEDVLKAADSVDVIFHAVSFPYQEWEKKHFQCMDSLLEVAQIKRAKVALVDNIYAYGKQSTRVTESTKKNPHTKKGKIRYDMEKRMLESEVETLIVHMPDLYGPNANNTILHETLKNVVQNKKTNFVGGLNVAREYLYTSDGAKAMVELSLRSETYNQTWNVPAAHAIAGKDLLAIIREETGYQKSVRTVSTNMVRFMGLFSPFMRELVEMMYLTEQPVLLSGEKYESEVTSLPRTSYKQGIRETISWMRSEE</sequence>
<feature type="domain" description="NAD-dependent epimerase/dehydratase" evidence="1">
    <location>
        <begin position="4"/>
        <end position="209"/>
    </location>
</feature>
<protein>
    <submittedName>
        <fullName evidence="2">SDR family NAD(P)-dependent oxidoreductase</fullName>
    </submittedName>
</protein>
<proteinExistence type="predicted"/>
<dbReference type="InterPro" id="IPR001509">
    <property type="entry name" value="Epimerase_deHydtase"/>
</dbReference>
<organism evidence="2 3">
    <name type="scientific">Alkalihalophilus lindianensis</name>
    <dbReference type="NCBI Taxonomy" id="1630542"/>
    <lineage>
        <taxon>Bacteria</taxon>
        <taxon>Bacillati</taxon>
        <taxon>Bacillota</taxon>
        <taxon>Bacilli</taxon>
        <taxon>Bacillales</taxon>
        <taxon>Bacillaceae</taxon>
        <taxon>Alkalihalophilus</taxon>
    </lineage>
</organism>
<dbReference type="InterPro" id="IPR036291">
    <property type="entry name" value="NAD(P)-bd_dom_sf"/>
</dbReference>
<dbReference type="Gene3D" id="3.40.50.720">
    <property type="entry name" value="NAD(P)-binding Rossmann-like Domain"/>
    <property type="match status" value="1"/>
</dbReference>
<evidence type="ECO:0000313" key="2">
    <source>
        <dbReference type="EMBL" id="MDV2682803.1"/>
    </source>
</evidence>
<dbReference type="InterPro" id="IPR051783">
    <property type="entry name" value="NAD(P)-dependent_oxidoreduct"/>
</dbReference>
<evidence type="ECO:0000259" key="1">
    <source>
        <dbReference type="Pfam" id="PF01370"/>
    </source>
</evidence>